<reference evidence="3" key="2">
    <citation type="submission" date="2009-11" db="EMBL/GenBank/DDBJ databases">
        <title>The Genome Sequence of Allomyces macrogynus strain ATCC 38327.</title>
        <authorList>
            <consortium name="The Broad Institute Genome Sequencing Platform"/>
            <person name="Russ C."/>
            <person name="Cuomo C."/>
            <person name="Shea T."/>
            <person name="Young S.K."/>
            <person name="Zeng Q."/>
            <person name="Koehrsen M."/>
            <person name="Haas B."/>
            <person name="Borodovsky M."/>
            <person name="Guigo R."/>
            <person name="Alvarado L."/>
            <person name="Berlin A."/>
            <person name="Borenstein D."/>
            <person name="Chen Z."/>
            <person name="Engels R."/>
            <person name="Freedman E."/>
            <person name="Gellesch M."/>
            <person name="Goldberg J."/>
            <person name="Griggs A."/>
            <person name="Gujja S."/>
            <person name="Heiman D."/>
            <person name="Hepburn T."/>
            <person name="Howarth C."/>
            <person name="Jen D."/>
            <person name="Larson L."/>
            <person name="Lewis B."/>
            <person name="Mehta T."/>
            <person name="Park D."/>
            <person name="Pearson M."/>
            <person name="Roberts A."/>
            <person name="Saif S."/>
            <person name="Shenoy N."/>
            <person name="Sisk P."/>
            <person name="Stolte C."/>
            <person name="Sykes S."/>
            <person name="Walk T."/>
            <person name="White J."/>
            <person name="Yandava C."/>
            <person name="Burger G."/>
            <person name="Gray M.W."/>
            <person name="Holland P.W.H."/>
            <person name="King N."/>
            <person name="Lang F.B.F."/>
            <person name="Roger A.J."/>
            <person name="Ruiz-Trillo I."/>
            <person name="Lander E."/>
            <person name="Nusbaum C."/>
        </authorList>
    </citation>
    <scope>NUCLEOTIDE SEQUENCE [LARGE SCALE GENOMIC DNA]</scope>
    <source>
        <strain evidence="3">ATCC 38327</strain>
    </source>
</reference>
<feature type="compositionally biased region" description="Low complexity" evidence="1">
    <location>
        <begin position="22"/>
        <end position="33"/>
    </location>
</feature>
<organism evidence="2 3">
    <name type="scientific">Allomyces macrogynus (strain ATCC 38327)</name>
    <name type="common">Allomyces javanicus var. macrogynus</name>
    <dbReference type="NCBI Taxonomy" id="578462"/>
    <lineage>
        <taxon>Eukaryota</taxon>
        <taxon>Fungi</taxon>
        <taxon>Fungi incertae sedis</taxon>
        <taxon>Blastocladiomycota</taxon>
        <taxon>Blastocladiomycetes</taxon>
        <taxon>Blastocladiales</taxon>
        <taxon>Blastocladiaceae</taxon>
        <taxon>Allomyces</taxon>
    </lineage>
</organism>
<evidence type="ECO:0000313" key="3">
    <source>
        <dbReference type="Proteomes" id="UP000054350"/>
    </source>
</evidence>
<dbReference type="Proteomes" id="UP000054350">
    <property type="component" value="Unassembled WGS sequence"/>
</dbReference>
<evidence type="ECO:0000256" key="1">
    <source>
        <dbReference type="SAM" id="MobiDB-lite"/>
    </source>
</evidence>
<dbReference type="AlphaFoldDB" id="A0A0L0SLD0"/>
<feature type="region of interest" description="Disordered" evidence="1">
    <location>
        <begin position="1"/>
        <end position="33"/>
    </location>
</feature>
<dbReference type="EMBL" id="GG745341">
    <property type="protein sequence ID" value="KNE63194.1"/>
    <property type="molecule type" value="Genomic_DNA"/>
</dbReference>
<gene>
    <name evidence="2" type="ORF">AMAG_18964</name>
</gene>
<protein>
    <submittedName>
        <fullName evidence="2">Uncharacterized protein</fullName>
    </submittedName>
</protein>
<sequence>MAAPLDAEPPAPTDPVEHGAARADANAPPALPNRASTVISDDDGAVVPLDSPWAAIVRSLASKIASAVDLSPAIHVAGISAWRSATLPRGPDPAPSDRDRAIAGVLSSAFAELGKFLVAVQCAPAATRAAHARGIVQENVAGFFAVLTDTVVHDPAVRNAVRELADEYETNLAVKLLVAEPGDGRLKAPAALAVAGVFRAAASRWAGMKRDVPGLVLAVPRAGARWDPRWMVAVGGEKGGEVVVLATVPAAVLPEAGVVIGPARVWVAK</sequence>
<keyword evidence="3" id="KW-1185">Reference proteome</keyword>
<name>A0A0L0SLD0_ALLM3</name>
<proteinExistence type="predicted"/>
<dbReference type="VEuPathDB" id="FungiDB:AMAG_18964"/>
<evidence type="ECO:0000313" key="2">
    <source>
        <dbReference type="EMBL" id="KNE63194.1"/>
    </source>
</evidence>
<accession>A0A0L0SLD0</accession>
<reference evidence="2 3" key="1">
    <citation type="submission" date="2009-11" db="EMBL/GenBank/DDBJ databases">
        <title>Annotation of Allomyces macrogynus ATCC 38327.</title>
        <authorList>
            <consortium name="The Broad Institute Genome Sequencing Platform"/>
            <person name="Russ C."/>
            <person name="Cuomo C."/>
            <person name="Burger G."/>
            <person name="Gray M.W."/>
            <person name="Holland P.W.H."/>
            <person name="King N."/>
            <person name="Lang F.B.F."/>
            <person name="Roger A.J."/>
            <person name="Ruiz-Trillo I."/>
            <person name="Young S.K."/>
            <person name="Zeng Q."/>
            <person name="Gargeya S."/>
            <person name="Fitzgerald M."/>
            <person name="Haas B."/>
            <person name="Abouelleil A."/>
            <person name="Alvarado L."/>
            <person name="Arachchi H.M."/>
            <person name="Berlin A."/>
            <person name="Chapman S.B."/>
            <person name="Gearin G."/>
            <person name="Goldberg J."/>
            <person name="Griggs A."/>
            <person name="Gujja S."/>
            <person name="Hansen M."/>
            <person name="Heiman D."/>
            <person name="Howarth C."/>
            <person name="Larimer J."/>
            <person name="Lui A."/>
            <person name="MacDonald P.J.P."/>
            <person name="McCowen C."/>
            <person name="Montmayeur A."/>
            <person name="Murphy C."/>
            <person name="Neiman D."/>
            <person name="Pearson M."/>
            <person name="Priest M."/>
            <person name="Roberts A."/>
            <person name="Saif S."/>
            <person name="Shea T."/>
            <person name="Sisk P."/>
            <person name="Stolte C."/>
            <person name="Sykes S."/>
            <person name="Wortman J."/>
            <person name="Nusbaum C."/>
            <person name="Birren B."/>
        </authorList>
    </citation>
    <scope>NUCLEOTIDE SEQUENCE [LARGE SCALE GENOMIC DNA]</scope>
    <source>
        <strain evidence="2 3">ATCC 38327</strain>
    </source>
</reference>